<protein>
    <submittedName>
        <fullName evidence="1">Uncharacterized protein</fullName>
    </submittedName>
</protein>
<dbReference type="Proteomes" id="UP000789595">
    <property type="component" value="Unassembled WGS sequence"/>
</dbReference>
<dbReference type="EMBL" id="CAKKNE010000001">
    <property type="protein sequence ID" value="CAH0366293.1"/>
    <property type="molecule type" value="Genomic_DNA"/>
</dbReference>
<name>A0A8J2S6I4_9STRA</name>
<evidence type="ECO:0000313" key="2">
    <source>
        <dbReference type="Proteomes" id="UP000789595"/>
    </source>
</evidence>
<sequence>EILTLRLERDLSVSVAKVAARWRRKVRWRPGRRRHRLGVRRWRVIGPWLGDPGTADGAPPPRRRRHRPLVPRLEPELAAHRLDAKEQVRQLLAVSFDFRAVHHAPERVRPHAAPAQREAAPFEAQDVRRVVDDDFPELGALDTNAQRVDFGPGQLAARPRAGLAQIVRGAQLPPDLGARRRRRRIAVGHAGVEALICACDVCEALAITQLEQLEAAVVVEHEVPGGHCWRVVVIVLAGPRVQSTINSAAPAGGACAC</sequence>
<organism evidence="1 2">
    <name type="scientific">Pelagomonas calceolata</name>
    <dbReference type="NCBI Taxonomy" id="35677"/>
    <lineage>
        <taxon>Eukaryota</taxon>
        <taxon>Sar</taxon>
        <taxon>Stramenopiles</taxon>
        <taxon>Ochrophyta</taxon>
        <taxon>Pelagophyceae</taxon>
        <taxon>Pelagomonadales</taxon>
        <taxon>Pelagomonadaceae</taxon>
        <taxon>Pelagomonas</taxon>
    </lineage>
</organism>
<proteinExistence type="predicted"/>
<evidence type="ECO:0000313" key="1">
    <source>
        <dbReference type="EMBL" id="CAH0366293.1"/>
    </source>
</evidence>
<gene>
    <name evidence="1" type="ORF">PECAL_1P27770</name>
</gene>
<feature type="non-terminal residue" evidence="1">
    <location>
        <position position="1"/>
    </location>
</feature>
<reference evidence="1" key="1">
    <citation type="submission" date="2021-11" db="EMBL/GenBank/DDBJ databases">
        <authorList>
            <consortium name="Genoscope - CEA"/>
            <person name="William W."/>
        </authorList>
    </citation>
    <scope>NUCLEOTIDE SEQUENCE</scope>
</reference>
<comment type="caution">
    <text evidence="1">The sequence shown here is derived from an EMBL/GenBank/DDBJ whole genome shotgun (WGS) entry which is preliminary data.</text>
</comment>
<dbReference type="AlphaFoldDB" id="A0A8J2S6I4"/>
<accession>A0A8J2S6I4</accession>
<keyword evidence="2" id="KW-1185">Reference proteome</keyword>